<dbReference type="InterPro" id="IPR050074">
    <property type="entry name" value="DHO_dehydrogenase"/>
</dbReference>
<dbReference type="GO" id="GO:0009220">
    <property type="term" value="P:pyrimidine ribonucleotide biosynthetic process"/>
    <property type="evidence" value="ECO:0007669"/>
    <property type="project" value="TreeGrafter"/>
</dbReference>
<name>T1A8H5_9ZZZZ</name>
<accession>T1A8H5</accession>
<gene>
    <name evidence="7" type="ORF">B1B_16204</name>
</gene>
<evidence type="ECO:0000259" key="6">
    <source>
        <dbReference type="Pfam" id="PF01180"/>
    </source>
</evidence>
<dbReference type="PANTHER" id="PTHR48109:SF4">
    <property type="entry name" value="DIHYDROOROTATE DEHYDROGENASE (QUINONE), MITOCHONDRIAL"/>
    <property type="match status" value="1"/>
</dbReference>
<dbReference type="GO" id="GO:0005886">
    <property type="term" value="C:plasma membrane"/>
    <property type="evidence" value="ECO:0007669"/>
    <property type="project" value="TreeGrafter"/>
</dbReference>
<dbReference type="EMBL" id="AUZY01010775">
    <property type="protein sequence ID" value="EQD37189.1"/>
    <property type="molecule type" value="Genomic_DNA"/>
</dbReference>
<proteinExistence type="predicted"/>
<protein>
    <submittedName>
        <fullName evidence="7">Dihydroorotate dehydrogenase, classes 1 and 2</fullName>
    </submittedName>
</protein>
<dbReference type="SUPFAM" id="SSF51395">
    <property type="entry name" value="FMN-linked oxidoreductases"/>
    <property type="match status" value="1"/>
</dbReference>
<sequence length="163" mass="16920">MHAALDALIGQLREAQERLGAQAGTRKPMLLKIAPDLDERDMDDMADVLQRRGIDGLICTNTTLARAGVAGAAHAQESGGLSGVPLRASADRVLRGMRARLPQVPVIGVGGIDAGAAAAEKIAAGATLVQLYTGLIYRGPVLIHECVQALRARAEAGDAPRAD</sequence>
<keyword evidence="3" id="KW-0285">Flavoprotein</keyword>
<dbReference type="PANTHER" id="PTHR48109">
    <property type="entry name" value="DIHYDROOROTATE DEHYDROGENASE (QUINONE), MITOCHONDRIAL-RELATED"/>
    <property type="match status" value="1"/>
</dbReference>
<keyword evidence="5" id="KW-0560">Oxidoreductase</keyword>
<evidence type="ECO:0000256" key="4">
    <source>
        <dbReference type="ARBA" id="ARBA00022643"/>
    </source>
</evidence>
<feature type="domain" description="Dihydroorotate dehydrogenase catalytic" evidence="6">
    <location>
        <begin position="25"/>
        <end position="151"/>
    </location>
</feature>
<dbReference type="InterPro" id="IPR005720">
    <property type="entry name" value="Dihydroorotate_DH_cat"/>
</dbReference>
<evidence type="ECO:0000256" key="2">
    <source>
        <dbReference type="ARBA" id="ARBA00004725"/>
    </source>
</evidence>
<comment type="caution">
    <text evidence="7">The sequence shown here is derived from an EMBL/GenBank/DDBJ whole genome shotgun (WGS) entry which is preliminary data.</text>
</comment>
<evidence type="ECO:0000313" key="7">
    <source>
        <dbReference type="EMBL" id="EQD37189.1"/>
    </source>
</evidence>
<reference evidence="7" key="1">
    <citation type="submission" date="2013-08" db="EMBL/GenBank/DDBJ databases">
        <authorList>
            <person name="Mendez C."/>
            <person name="Richter M."/>
            <person name="Ferrer M."/>
            <person name="Sanchez J."/>
        </authorList>
    </citation>
    <scope>NUCLEOTIDE SEQUENCE</scope>
</reference>
<dbReference type="GO" id="GO:0006207">
    <property type="term" value="P:'de novo' pyrimidine nucleobase biosynthetic process"/>
    <property type="evidence" value="ECO:0007669"/>
    <property type="project" value="TreeGrafter"/>
</dbReference>
<reference evidence="7" key="2">
    <citation type="journal article" date="2014" name="ISME J.">
        <title>Microbial stratification in low pH oxic and suboxic macroscopic growths along an acid mine drainage.</title>
        <authorList>
            <person name="Mendez-Garcia C."/>
            <person name="Mesa V."/>
            <person name="Sprenger R.R."/>
            <person name="Richter M."/>
            <person name="Diez M.S."/>
            <person name="Solano J."/>
            <person name="Bargiela R."/>
            <person name="Golyshina O.V."/>
            <person name="Manteca A."/>
            <person name="Ramos J.L."/>
            <person name="Gallego J.R."/>
            <person name="Llorente I."/>
            <person name="Martins Dos Santos V.A."/>
            <person name="Jensen O.N."/>
            <person name="Pelaez A.I."/>
            <person name="Sanchez J."/>
            <person name="Ferrer M."/>
        </authorList>
    </citation>
    <scope>NUCLEOTIDE SEQUENCE</scope>
</reference>
<dbReference type="GO" id="GO:0005737">
    <property type="term" value="C:cytoplasm"/>
    <property type="evidence" value="ECO:0007669"/>
    <property type="project" value="InterPro"/>
</dbReference>
<organism evidence="7">
    <name type="scientific">mine drainage metagenome</name>
    <dbReference type="NCBI Taxonomy" id="410659"/>
    <lineage>
        <taxon>unclassified sequences</taxon>
        <taxon>metagenomes</taxon>
        <taxon>ecological metagenomes</taxon>
    </lineage>
</organism>
<dbReference type="InterPro" id="IPR013785">
    <property type="entry name" value="Aldolase_TIM"/>
</dbReference>
<evidence type="ECO:0000256" key="5">
    <source>
        <dbReference type="ARBA" id="ARBA00023002"/>
    </source>
</evidence>
<comment type="cofactor">
    <cofactor evidence="1">
        <name>FMN</name>
        <dbReference type="ChEBI" id="CHEBI:58210"/>
    </cofactor>
</comment>
<dbReference type="GO" id="GO:0004152">
    <property type="term" value="F:dihydroorotate dehydrogenase activity"/>
    <property type="evidence" value="ECO:0007669"/>
    <property type="project" value="TreeGrafter"/>
</dbReference>
<comment type="pathway">
    <text evidence="2">Pyrimidine metabolism; UMP biosynthesis via de novo pathway.</text>
</comment>
<dbReference type="AlphaFoldDB" id="T1A8H5"/>
<evidence type="ECO:0000256" key="3">
    <source>
        <dbReference type="ARBA" id="ARBA00022630"/>
    </source>
</evidence>
<dbReference type="Pfam" id="PF01180">
    <property type="entry name" value="DHO_dh"/>
    <property type="match status" value="1"/>
</dbReference>
<keyword evidence="4" id="KW-0288">FMN</keyword>
<dbReference type="Gene3D" id="3.20.20.70">
    <property type="entry name" value="Aldolase class I"/>
    <property type="match status" value="1"/>
</dbReference>
<evidence type="ECO:0000256" key="1">
    <source>
        <dbReference type="ARBA" id="ARBA00001917"/>
    </source>
</evidence>